<dbReference type="Proteomes" id="UP001054945">
    <property type="component" value="Unassembled WGS sequence"/>
</dbReference>
<gene>
    <name evidence="1" type="primary">AVEN_199977_1</name>
    <name evidence="1" type="ORF">CEXT_717131</name>
</gene>
<dbReference type="AlphaFoldDB" id="A0AAV4NZF0"/>
<keyword evidence="2" id="KW-1185">Reference proteome</keyword>
<evidence type="ECO:0000313" key="2">
    <source>
        <dbReference type="Proteomes" id="UP001054945"/>
    </source>
</evidence>
<protein>
    <submittedName>
        <fullName evidence="1">Uncharacterized protein</fullName>
    </submittedName>
</protein>
<proteinExistence type="predicted"/>
<dbReference type="EMBL" id="BPLR01003931">
    <property type="protein sequence ID" value="GIX90337.1"/>
    <property type="molecule type" value="Genomic_DNA"/>
</dbReference>
<accession>A0AAV4NZF0</accession>
<organism evidence="1 2">
    <name type="scientific">Caerostris extrusa</name>
    <name type="common">Bark spider</name>
    <name type="synonym">Caerostris bankana</name>
    <dbReference type="NCBI Taxonomy" id="172846"/>
    <lineage>
        <taxon>Eukaryota</taxon>
        <taxon>Metazoa</taxon>
        <taxon>Ecdysozoa</taxon>
        <taxon>Arthropoda</taxon>
        <taxon>Chelicerata</taxon>
        <taxon>Arachnida</taxon>
        <taxon>Araneae</taxon>
        <taxon>Araneomorphae</taxon>
        <taxon>Entelegynae</taxon>
        <taxon>Araneoidea</taxon>
        <taxon>Araneidae</taxon>
        <taxon>Caerostris</taxon>
    </lineage>
</organism>
<comment type="caution">
    <text evidence="1">The sequence shown here is derived from an EMBL/GenBank/DDBJ whole genome shotgun (WGS) entry which is preliminary data.</text>
</comment>
<name>A0AAV4NZF0_CAEEX</name>
<sequence length="141" mass="15906">MQHLLIEVSTQPSKCQPQTHTARVYHCRRVEFYSQCSACHSLIEIHYMRPTNPGGVKVVALMISINRSHLVHSIPSSAYERDGPGGCKWHSKKKAAIPPQLFLVALHGREDPESSPNIRCHVFICSLMASTFYENHLCDPI</sequence>
<evidence type="ECO:0000313" key="1">
    <source>
        <dbReference type="EMBL" id="GIX90337.1"/>
    </source>
</evidence>
<reference evidence="1 2" key="1">
    <citation type="submission" date="2021-06" db="EMBL/GenBank/DDBJ databases">
        <title>Caerostris extrusa draft genome.</title>
        <authorList>
            <person name="Kono N."/>
            <person name="Arakawa K."/>
        </authorList>
    </citation>
    <scope>NUCLEOTIDE SEQUENCE [LARGE SCALE GENOMIC DNA]</scope>
</reference>